<dbReference type="PANTHER" id="PTHR33397">
    <property type="entry name" value="UPF0331 PROTEIN YUTE"/>
    <property type="match status" value="1"/>
</dbReference>
<keyword evidence="1" id="KW-1277">Toxin-antitoxin system</keyword>
<gene>
    <name evidence="5" type="ORF">BJ983_000729</name>
</gene>
<dbReference type="RefSeq" id="WP_179792558.1">
    <property type="nucleotide sequence ID" value="NZ_BAABHP010000018.1"/>
</dbReference>
<reference evidence="5 6" key="1">
    <citation type="submission" date="2020-07" db="EMBL/GenBank/DDBJ databases">
        <title>Sequencing the genomes of 1000 actinobacteria strains.</title>
        <authorList>
            <person name="Klenk H.-P."/>
        </authorList>
    </citation>
    <scope>NUCLEOTIDE SEQUENCE [LARGE SCALE GENOMIC DNA]</scope>
    <source>
        <strain evidence="5 6">DSM 45772</strain>
    </source>
</reference>
<protein>
    <submittedName>
        <fullName evidence="5">Uncharacterized protein YutE (UPF0331/DUF86 family)</fullName>
    </submittedName>
</protein>
<dbReference type="NCBIfam" id="NF047751">
    <property type="entry name" value="HepT_toxin"/>
    <property type="match status" value="1"/>
</dbReference>
<keyword evidence="6" id="KW-1185">Reference proteome</keyword>
<name>A0A7Y9J431_9PSEU</name>
<dbReference type="Pfam" id="PF01934">
    <property type="entry name" value="HepT-like"/>
    <property type="match status" value="1"/>
</dbReference>
<evidence type="ECO:0000256" key="1">
    <source>
        <dbReference type="ARBA" id="ARBA00022649"/>
    </source>
</evidence>
<evidence type="ECO:0000256" key="2">
    <source>
        <dbReference type="ARBA" id="ARBA00022722"/>
    </source>
</evidence>
<dbReference type="GO" id="GO:0016787">
    <property type="term" value="F:hydrolase activity"/>
    <property type="evidence" value="ECO:0007669"/>
    <property type="project" value="UniProtKB-KW"/>
</dbReference>
<evidence type="ECO:0000313" key="6">
    <source>
        <dbReference type="Proteomes" id="UP000535890"/>
    </source>
</evidence>
<evidence type="ECO:0000256" key="4">
    <source>
        <dbReference type="ARBA" id="ARBA00024207"/>
    </source>
</evidence>
<dbReference type="EMBL" id="JACCBN010000001">
    <property type="protein sequence ID" value="NYD34627.1"/>
    <property type="molecule type" value="Genomic_DNA"/>
</dbReference>
<dbReference type="AlphaFoldDB" id="A0A7Y9J431"/>
<keyword evidence="3" id="KW-0378">Hydrolase</keyword>
<accession>A0A7Y9J431</accession>
<comment type="similarity">
    <text evidence="4">Belongs to the HepT RNase toxin family.</text>
</comment>
<evidence type="ECO:0000256" key="3">
    <source>
        <dbReference type="ARBA" id="ARBA00022801"/>
    </source>
</evidence>
<dbReference type="Proteomes" id="UP000535890">
    <property type="component" value="Unassembled WGS sequence"/>
</dbReference>
<dbReference type="PANTHER" id="PTHR33397:SF5">
    <property type="entry name" value="RNASE YUTE-RELATED"/>
    <property type="match status" value="1"/>
</dbReference>
<dbReference type="Gene3D" id="1.20.120.580">
    <property type="entry name" value="bsu32300-like"/>
    <property type="match status" value="1"/>
</dbReference>
<comment type="caution">
    <text evidence="5">The sequence shown here is derived from an EMBL/GenBank/DDBJ whole genome shotgun (WGS) entry which is preliminary data.</text>
</comment>
<organism evidence="5 6">
    <name type="scientific">Actinomycetospora corticicola</name>
    <dbReference type="NCBI Taxonomy" id="663602"/>
    <lineage>
        <taxon>Bacteria</taxon>
        <taxon>Bacillati</taxon>
        <taxon>Actinomycetota</taxon>
        <taxon>Actinomycetes</taxon>
        <taxon>Pseudonocardiales</taxon>
        <taxon>Pseudonocardiaceae</taxon>
        <taxon>Actinomycetospora</taxon>
    </lineage>
</organism>
<dbReference type="InterPro" id="IPR037038">
    <property type="entry name" value="HepT-like_sf"/>
</dbReference>
<sequence>MVDELRVQRLLRSVSDELDLLSHEAAADGERRADPIWLRGVKYSMISAVEGCVDVAQHLCSSEGWGPPADNGDAMRVLGRHGVVERDHADRLVRAVGFRNVLVHEYVDVDDRIMLDRLADLTDLRRFQQAVAVWLHEHQRP</sequence>
<dbReference type="GO" id="GO:0004540">
    <property type="term" value="F:RNA nuclease activity"/>
    <property type="evidence" value="ECO:0007669"/>
    <property type="project" value="InterPro"/>
</dbReference>
<keyword evidence="2" id="KW-0540">Nuclease</keyword>
<dbReference type="InterPro" id="IPR052379">
    <property type="entry name" value="Type_VII_TA_RNase"/>
</dbReference>
<proteinExistence type="inferred from homology"/>
<dbReference type="InterPro" id="IPR008201">
    <property type="entry name" value="HepT-like"/>
</dbReference>
<dbReference type="GO" id="GO:0110001">
    <property type="term" value="C:toxin-antitoxin complex"/>
    <property type="evidence" value="ECO:0007669"/>
    <property type="project" value="InterPro"/>
</dbReference>
<evidence type="ECO:0000313" key="5">
    <source>
        <dbReference type="EMBL" id="NYD34627.1"/>
    </source>
</evidence>